<keyword evidence="2" id="KW-1185">Reference proteome</keyword>
<evidence type="ECO:0000313" key="1">
    <source>
        <dbReference type="EMBL" id="SEA46618.1"/>
    </source>
</evidence>
<dbReference type="InterPro" id="IPR036249">
    <property type="entry name" value="Thioredoxin-like_sf"/>
</dbReference>
<accession>A0A1H4BF58</accession>
<protein>
    <submittedName>
        <fullName evidence="1">Thioredoxin</fullName>
    </submittedName>
</protein>
<organism evidence="1 2">
    <name type="scientific">Bizionia paragorgiae</name>
    <dbReference type="NCBI Taxonomy" id="283786"/>
    <lineage>
        <taxon>Bacteria</taxon>
        <taxon>Pseudomonadati</taxon>
        <taxon>Bacteroidota</taxon>
        <taxon>Flavobacteriia</taxon>
        <taxon>Flavobacteriales</taxon>
        <taxon>Flavobacteriaceae</taxon>
        <taxon>Bizionia</taxon>
    </lineage>
</organism>
<dbReference type="SUPFAM" id="SSF52833">
    <property type="entry name" value="Thioredoxin-like"/>
    <property type="match status" value="1"/>
</dbReference>
<dbReference type="Pfam" id="PF14595">
    <property type="entry name" value="Thioredoxin_9"/>
    <property type="match status" value="1"/>
</dbReference>
<gene>
    <name evidence="1" type="ORF">SAMN04487990_11452</name>
</gene>
<dbReference type="RefSeq" id="WP_092135167.1">
    <property type="nucleotide sequence ID" value="NZ_FNQK01000014.1"/>
</dbReference>
<name>A0A1H4BF58_BIZPA</name>
<dbReference type="AlphaFoldDB" id="A0A1H4BF58"/>
<proteinExistence type="predicted"/>
<sequence length="205" mass="23284">METLKKTDITTIIKESFERAMPYANYRELVKQLVIDNASTGALQNEDMANYTMLNDKRMKRWDKTLKVSEADTEAIKNSSSKQTWIVLSESWCGDAAHLLPVMNKVAELNDAIDFKVVLRDENEDLMNAFLTHGGKAIPKLIMVDSETLEVLNTFGPRPRAATKLVSDYKEKHGKITEELKTDLQAWYNKDKGQSTIAELITLLQ</sequence>
<dbReference type="Gene3D" id="3.40.30.10">
    <property type="entry name" value="Glutaredoxin"/>
    <property type="match status" value="1"/>
</dbReference>
<dbReference type="EMBL" id="FNQK01000014">
    <property type="protein sequence ID" value="SEA46618.1"/>
    <property type="molecule type" value="Genomic_DNA"/>
</dbReference>
<dbReference type="OrthoDB" id="6120799at2"/>
<dbReference type="STRING" id="283786.SAMN04487990_11452"/>
<evidence type="ECO:0000313" key="2">
    <source>
        <dbReference type="Proteomes" id="UP000198846"/>
    </source>
</evidence>
<dbReference type="Proteomes" id="UP000198846">
    <property type="component" value="Unassembled WGS sequence"/>
</dbReference>
<reference evidence="1 2" key="1">
    <citation type="submission" date="2016-10" db="EMBL/GenBank/DDBJ databases">
        <authorList>
            <person name="de Groot N.N."/>
        </authorList>
    </citation>
    <scope>NUCLEOTIDE SEQUENCE [LARGE SCALE GENOMIC DNA]</scope>
    <source>
        <strain evidence="1 2">DSM 23842</strain>
    </source>
</reference>